<dbReference type="SMART" id="SM00387">
    <property type="entry name" value="HATPase_c"/>
    <property type="match status" value="1"/>
</dbReference>
<evidence type="ECO:0000256" key="3">
    <source>
        <dbReference type="ARBA" id="ARBA00022679"/>
    </source>
</evidence>
<dbReference type="SUPFAM" id="SSF55874">
    <property type="entry name" value="ATPase domain of HSP90 chaperone/DNA topoisomerase II/histidine kinase"/>
    <property type="match status" value="1"/>
</dbReference>
<gene>
    <name evidence="8" type="ORF">ISU02_06400</name>
</gene>
<evidence type="ECO:0000256" key="5">
    <source>
        <dbReference type="ARBA" id="ARBA00023012"/>
    </source>
</evidence>
<dbReference type="EC" id="2.7.13.3" evidence="2"/>
<keyword evidence="6" id="KW-0812">Transmembrane</keyword>
<feature type="transmembrane region" description="Helical" evidence="6">
    <location>
        <begin position="67"/>
        <end position="89"/>
    </location>
</feature>
<feature type="domain" description="Histidine kinase" evidence="7">
    <location>
        <begin position="322"/>
        <end position="430"/>
    </location>
</feature>
<comment type="caution">
    <text evidence="8">The sequence shown here is derived from an EMBL/GenBank/DDBJ whole genome shotgun (WGS) entry which is preliminary data.</text>
</comment>
<dbReference type="PROSITE" id="PS50109">
    <property type="entry name" value="HIS_KIN"/>
    <property type="match status" value="1"/>
</dbReference>
<dbReference type="PRINTS" id="PR00344">
    <property type="entry name" value="BCTRLSENSOR"/>
</dbReference>
<keyword evidence="5" id="KW-0902">Two-component regulatory system</keyword>
<evidence type="ECO:0000256" key="4">
    <source>
        <dbReference type="ARBA" id="ARBA00022777"/>
    </source>
</evidence>
<dbReference type="InterPro" id="IPR004358">
    <property type="entry name" value="Sig_transdc_His_kin-like_C"/>
</dbReference>
<dbReference type="Proteomes" id="UP000614200">
    <property type="component" value="Unassembled WGS sequence"/>
</dbReference>
<keyword evidence="9" id="KW-1185">Reference proteome</keyword>
<evidence type="ECO:0000313" key="9">
    <source>
        <dbReference type="Proteomes" id="UP000614200"/>
    </source>
</evidence>
<dbReference type="InterPro" id="IPR005467">
    <property type="entry name" value="His_kinase_dom"/>
</dbReference>
<feature type="transmembrane region" description="Helical" evidence="6">
    <location>
        <begin position="124"/>
        <end position="142"/>
    </location>
</feature>
<dbReference type="PANTHER" id="PTHR43711:SF1">
    <property type="entry name" value="HISTIDINE KINASE 1"/>
    <property type="match status" value="1"/>
</dbReference>
<evidence type="ECO:0000256" key="6">
    <source>
        <dbReference type="SAM" id="Phobius"/>
    </source>
</evidence>
<accession>A0ABR9ZQK5</accession>
<dbReference type="Gene3D" id="3.30.565.10">
    <property type="entry name" value="Histidine kinase-like ATPase, C-terminal domain"/>
    <property type="match status" value="1"/>
</dbReference>
<reference evidence="8 9" key="1">
    <citation type="submission" date="2020-11" db="EMBL/GenBank/DDBJ databases">
        <title>Fusibacter basophilias sp. nov.</title>
        <authorList>
            <person name="Qiu D."/>
        </authorList>
    </citation>
    <scope>NUCLEOTIDE SEQUENCE [LARGE SCALE GENOMIC DNA]</scope>
    <source>
        <strain evidence="8 9">Q10-2</strain>
    </source>
</reference>
<dbReference type="InterPro" id="IPR003594">
    <property type="entry name" value="HATPase_dom"/>
</dbReference>
<feature type="transmembrane region" description="Helical" evidence="6">
    <location>
        <begin position="162"/>
        <end position="183"/>
    </location>
</feature>
<keyword evidence="6" id="KW-0472">Membrane</keyword>
<keyword evidence="4 8" id="KW-0418">Kinase</keyword>
<protein>
    <recommendedName>
        <fullName evidence="2">histidine kinase</fullName>
        <ecNumber evidence="2">2.7.13.3</ecNumber>
    </recommendedName>
</protein>
<sequence>MNIASKKNDNWMQEFNIIQIQKIIVIATVDAIISGFSMNILPTAYTINLAVAILPIYYYFDRRLNPVLTATFIASIGLLFRTFTGYYYYGSFEAAFWADFNFLFFDMTYGVIFYLIFYRDARKTLFTLYLAAMASDFLGNASEFISRYGIMMYTSNNVMATLFLVAAIRGVIAVTLCVSINYYNSFLRKEEHDERYRMLLNIISDLKGEIYFLHSNTEHVESVMDEAFSLYREYDKLDEANRKNKALNIAKDVHEIKKNYFRVIEGIDEIILKEKPNDKLSLKDLAKILHLSLTRQLEMSHVPIVLTFHVQSEALIKEHNLLMSVLRNLINNSVEAIENGGKVEVFHNENEMRHEFVITDDGKGMSLEMQNYIFNPGYSTKYDDETGNSNRGIGLSLVKDIVENVFNGNIEVESKVGVGTRFSVTIPKESIE</sequence>
<proteinExistence type="predicted"/>
<dbReference type="InterPro" id="IPR036890">
    <property type="entry name" value="HATPase_C_sf"/>
</dbReference>
<dbReference type="EMBL" id="JADKNH010000003">
    <property type="protein sequence ID" value="MBF4692740.1"/>
    <property type="molecule type" value="Genomic_DNA"/>
</dbReference>
<evidence type="ECO:0000313" key="8">
    <source>
        <dbReference type="EMBL" id="MBF4692740.1"/>
    </source>
</evidence>
<evidence type="ECO:0000256" key="2">
    <source>
        <dbReference type="ARBA" id="ARBA00012438"/>
    </source>
</evidence>
<feature type="transmembrane region" description="Helical" evidence="6">
    <location>
        <begin position="44"/>
        <end position="60"/>
    </location>
</feature>
<evidence type="ECO:0000256" key="1">
    <source>
        <dbReference type="ARBA" id="ARBA00000085"/>
    </source>
</evidence>
<name>A0ABR9ZQK5_9FIRM</name>
<feature type="transmembrane region" description="Helical" evidence="6">
    <location>
        <begin position="95"/>
        <end position="117"/>
    </location>
</feature>
<keyword evidence="3" id="KW-0808">Transferase</keyword>
<dbReference type="PANTHER" id="PTHR43711">
    <property type="entry name" value="TWO-COMPONENT HISTIDINE KINASE"/>
    <property type="match status" value="1"/>
</dbReference>
<comment type="catalytic activity">
    <reaction evidence="1">
        <text>ATP + protein L-histidine = ADP + protein N-phospho-L-histidine.</text>
        <dbReference type="EC" id="2.7.13.3"/>
    </reaction>
</comment>
<evidence type="ECO:0000259" key="7">
    <source>
        <dbReference type="PROSITE" id="PS50109"/>
    </source>
</evidence>
<organism evidence="8 9">
    <name type="scientific">Fusibacter ferrireducens</name>
    <dbReference type="NCBI Taxonomy" id="2785058"/>
    <lineage>
        <taxon>Bacteria</taxon>
        <taxon>Bacillati</taxon>
        <taxon>Bacillota</taxon>
        <taxon>Clostridia</taxon>
        <taxon>Eubacteriales</taxon>
        <taxon>Eubacteriales Family XII. Incertae Sedis</taxon>
        <taxon>Fusibacter</taxon>
    </lineage>
</organism>
<dbReference type="Pfam" id="PF02518">
    <property type="entry name" value="HATPase_c"/>
    <property type="match status" value="1"/>
</dbReference>
<dbReference type="CDD" id="cd00075">
    <property type="entry name" value="HATPase"/>
    <property type="match status" value="1"/>
</dbReference>
<dbReference type="RefSeq" id="WP_194700980.1">
    <property type="nucleotide sequence ID" value="NZ_JADKNH010000003.1"/>
</dbReference>
<dbReference type="GO" id="GO:0016301">
    <property type="term" value="F:kinase activity"/>
    <property type="evidence" value="ECO:0007669"/>
    <property type="project" value="UniProtKB-KW"/>
</dbReference>
<dbReference type="InterPro" id="IPR050736">
    <property type="entry name" value="Sensor_HK_Regulatory"/>
</dbReference>
<keyword evidence="6" id="KW-1133">Transmembrane helix</keyword>